<protein>
    <recommendedName>
        <fullName evidence="8">Major facilitator superfamily (MFS) profile domain-containing protein</fullName>
    </recommendedName>
</protein>
<evidence type="ECO:0000256" key="5">
    <source>
        <dbReference type="ARBA" id="ARBA00023136"/>
    </source>
</evidence>
<reference evidence="6" key="1">
    <citation type="submission" date="2021-03" db="EMBL/GenBank/DDBJ databases">
        <authorList>
            <person name="Tagirdzhanova G."/>
        </authorList>
    </citation>
    <scope>NUCLEOTIDE SEQUENCE</scope>
</reference>
<dbReference type="GO" id="GO:0022857">
    <property type="term" value="F:transmembrane transporter activity"/>
    <property type="evidence" value="ECO:0007669"/>
    <property type="project" value="InterPro"/>
</dbReference>
<sequence>MAPVPFQKLLENNDAGRIENPLARLDEDDLIADIKDFHADPSNGLYALLEVETLIHGGLLAKDEEVAIAEEYINELEIAALEDEKCSTIWSESKELKVNLLTCCVASVLQGWAQGAIVGANQGWADEFGLITGFDGPNNVQGFVGDIWRFSATNAIVYFAASSEGEESAFSGLYGPFDPQPTGWRDALHELLQISYERPGPILVAAVFTFAGSIGSAYTHSWQSLFVCRFILGIGMGAKSSVVPGRPFRTLAALFRLSLDISVWRRCVLSRNACPKVEILNPESTTVYESEFSPARLRGRILTSWQTGTALGIALSGTMPLIVPKSWRFQISSSFIPALALLLLVYVGSESPRWLIKKSRFAEAYKVLLRLRGTPVLAARDLILIRAQLNVETVLFMPETDDTIDLGNKLPQLTREEYQKEINLMGYGRRIIQLFTIPRVRRATLASFIVMSAQ</sequence>
<dbReference type="InterPro" id="IPR036259">
    <property type="entry name" value="MFS_trans_sf"/>
</dbReference>
<comment type="caution">
    <text evidence="6">The sequence shown here is derived from an EMBL/GenBank/DDBJ whole genome shotgun (WGS) entry which is preliminary data.</text>
</comment>
<dbReference type="PANTHER" id="PTHR48020">
    <property type="entry name" value="PROTON MYO-INOSITOL COTRANSPORTER"/>
    <property type="match status" value="1"/>
</dbReference>
<evidence type="ECO:0000256" key="2">
    <source>
        <dbReference type="ARBA" id="ARBA00022448"/>
    </source>
</evidence>
<dbReference type="InterPro" id="IPR050814">
    <property type="entry name" value="Myo-inositol_Transporter"/>
</dbReference>
<keyword evidence="4" id="KW-1133">Transmembrane helix</keyword>
<evidence type="ECO:0000256" key="4">
    <source>
        <dbReference type="ARBA" id="ARBA00022989"/>
    </source>
</evidence>
<accession>A0A8H3IQ26</accession>
<keyword evidence="3" id="KW-0812">Transmembrane</keyword>
<dbReference type="EMBL" id="CAJPDS010000089">
    <property type="protein sequence ID" value="CAF9936142.1"/>
    <property type="molecule type" value="Genomic_DNA"/>
</dbReference>
<keyword evidence="7" id="KW-1185">Reference proteome</keyword>
<name>A0A8H3IQ26_9LECA</name>
<dbReference type="Pfam" id="PF00083">
    <property type="entry name" value="Sugar_tr"/>
    <property type="match status" value="2"/>
</dbReference>
<gene>
    <name evidence="6" type="ORF">HETSPECPRED_010029</name>
</gene>
<dbReference type="GO" id="GO:0016020">
    <property type="term" value="C:membrane"/>
    <property type="evidence" value="ECO:0007669"/>
    <property type="project" value="UniProtKB-SubCell"/>
</dbReference>
<organism evidence="6 7">
    <name type="scientific">Heterodermia speciosa</name>
    <dbReference type="NCBI Taxonomy" id="116794"/>
    <lineage>
        <taxon>Eukaryota</taxon>
        <taxon>Fungi</taxon>
        <taxon>Dikarya</taxon>
        <taxon>Ascomycota</taxon>
        <taxon>Pezizomycotina</taxon>
        <taxon>Lecanoromycetes</taxon>
        <taxon>OSLEUM clade</taxon>
        <taxon>Lecanoromycetidae</taxon>
        <taxon>Caliciales</taxon>
        <taxon>Physciaceae</taxon>
        <taxon>Heterodermia</taxon>
    </lineage>
</organism>
<dbReference type="Gene3D" id="1.20.1250.20">
    <property type="entry name" value="MFS general substrate transporter like domains"/>
    <property type="match status" value="1"/>
</dbReference>
<dbReference type="PANTHER" id="PTHR48020:SF40">
    <property type="entry name" value="MAJOR FACILITATOR SUPERFAMILY (MFS) PROFILE DOMAIN-CONTAINING PROTEIN"/>
    <property type="match status" value="1"/>
</dbReference>
<evidence type="ECO:0008006" key="8">
    <source>
        <dbReference type="Google" id="ProtNLM"/>
    </source>
</evidence>
<evidence type="ECO:0000256" key="1">
    <source>
        <dbReference type="ARBA" id="ARBA00004370"/>
    </source>
</evidence>
<dbReference type="InterPro" id="IPR005828">
    <property type="entry name" value="MFS_sugar_transport-like"/>
</dbReference>
<evidence type="ECO:0000256" key="3">
    <source>
        <dbReference type="ARBA" id="ARBA00022692"/>
    </source>
</evidence>
<keyword evidence="5" id="KW-0472">Membrane</keyword>
<keyword evidence="2" id="KW-0813">Transport</keyword>
<comment type="subcellular location">
    <subcellularLocation>
        <location evidence="1">Membrane</location>
    </subcellularLocation>
</comment>
<dbReference type="AlphaFoldDB" id="A0A8H3IQ26"/>
<dbReference type="SUPFAM" id="SSF103473">
    <property type="entry name" value="MFS general substrate transporter"/>
    <property type="match status" value="2"/>
</dbReference>
<dbReference type="OrthoDB" id="6339427at2759"/>
<evidence type="ECO:0000313" key="6">
    <source>
        <dbReference type="EMBL" id="CAF9936142.1"/>
    </source>
</evidence>
<evidence type="ECO:0000313" key="7">
    <source>
        <dbReference type="Proteomes" id="UP000664521"/>
    </source>
</evidence>
<dbReference type="Proteomes" id="UP000664521">
    <property type="component" value="Unassembled WGS sequence"/>
</dbReference>
<proteinExistence type="predicted"/>